<evidence type="ECO:0000313" key="2">
    <source>
        <dbReference type="EMBL" id="QEG21207.1"/>
    </source>
</evidence>
<dbReference type="OrthoDB" id="9805918at2"/>
<dbReference type="PANTHER" id="PTHR42714:SF2">
    <property type="entry name" value="TRNA MODIFICATION GTPASE GTPBP3, MITOCHONDRIAL"/>
    <property type="match status" value="1"/>
</dbReference>
<dbReference type="GO" id="GO:0002098">
    <property type="term" value="P:tRNA wobble uridine modification"/>
    <property type="evidence" value="ECO:0007669"/>
    <property type="project" value="TreeGrafter"/>
</dbReference>
<dbReference type="InterPro" id="IPR005225">
    <property type="entry name" value="Small_GTP-bd"/>
</dbReference>
<evidence type="ECO:0000259" key="1">
    <source>
        <dbReference type="Pfam" id="PF01926"/>
    </source>
</evidence>
<gene>
    <name evidence="2" type="primary">mnmE_1</name>
    <name evidence="2" type="ORF">MFFC18_10620</name>
</gene>
<dbReference type="InterPro" id="IPR006073">
    <property type="entry name" value="GTP-bd"/>
</dbReference>
<dbReference type="InterPro" id="IPR027368">
    <property type="entry name" value="MnmE_dom2"/>
</dbReference>
<dbReference type="Gene3D" id="3.40.50.300">
    <property type="entry name" value="P-loop containing nucleotide triphosphate hydrolases"/>
    <property type="match status" value="1"/>
</dbReference>
<protein>
    <submittedName>
        <fullName evidence="2">tRNA modification GTPase MnmE</fullName>
        <ecNumber evidence="2">3.6.-.-</ecNumber>
    </submittedName>
</protein>
<dbReference type="RefSeq" id="WP_075081782.1">
    <property type="nucleotide sequence ID" value="NZ_CP042912.1"/>
</dbReference>
<dbReference type="SUPFAM" id="SSF52540">
    <property type="entry name" value="P-loop containing nucleoside triphosphate hydrolases"/>
    <property type="match status" value="1"/>
</dbReference>
<accession>A0A5B9P3P3</accession>
<dbReference type="NCBIfam" id="TIGR00231">
    <property type="entry name" value="small_GTP"/>
    <property type="match status" value="1"/>
</dbReference>
<dbReference type="GO" id="GO:0005525">
    <property type="term" value="F:GTP binding"/>
    <property type="evidence" value="ECO:0007669"/>
    <property type="project" value="InterPro"/>
</dbReference>
<dbReference type="Proteomes" id="UP000322214">
    <property type="component" value="Chromosome"/>
</dbReference>
<dbReference type="CDD" id="cd04164">
    <property type="entry name" value="trmE"/>
    <property type="match status" value="1"/>
</dbReference>
<dbReference type="GO" id="GO:0030488">
    <property type="term" value="P:tRNA methylation"/>
    <property type="evidence" value="ECO:0007669"/>
    <property type="project" value="TreeGrafter"/>
</dbReference>
<dbReference type="Gene3D" id="3.30.1360.120">
    <property type="entry name" value="Probable tRNA modification gtpase trme, domain 1"/>
    <property type="match status" value="1"/>
</dbReference>
<dbReference type="GO" id="GO:0005737">
    <property type="term" value="C:cytoplasm"/>
    <property type="evidence" value="ECO:0007669"/>
    <property type="project" value="TreeGrafter"/>
</dbReference>
<dbReference type="InterPro" id="IPR027417">
    <property type="entry name" value="P-loop_NTPase"/>
</dbReference>
<dbReference type="EC" id="3.6.-.-" evidence="2"/>
<organism evidence="2 3">
    <name type="scientific">Mariniblastus fucicola</name>
    <dbReference type="NCBI Taxonomy" id="980251"/>
    <lineage>
        <taxon>Bacteria</taxon>
        <taxon>Pseudomonadati</taxon>
        <taxon>Planctomycetota</taxon>
        <taxon>Planctomycetia</taxon>
        <taxon>Pirellulales</taxon>
        <taxon>Pirellulaceae</taxon>
        <taxon>Mariniblastus</taxon>
    </lineage>
</organism>
<name>A0A5B9P3P3_9BACT</name>
<proteinExistence type="predicted"/>
<dbReference type="GO" id="GO:0016787">
    <property type="term" value="F:hydrolase activity"/>
    <property type="evidence" value="ECO:0007669"/>
    <property type="project" value="UniProtKB-KW"/>
</dbReference>
<keyword evidence="3" id="KW-1185">Reference proteome</keyword>
<keyword evidence="2" id="KW-0378">Hydrolase</keyword>
<dbReference type="PANTHER" id="PTHR42714">
    <property type="entry name" value="TRNA MODIFICATION GTPASE GTPBP3"/>
    <property type="match status" value="1"/>
</dbReference>
<dbReference type="STRING" id="980251.GCA_001642875_01878"/>
<dbReference type="AlphaFoldDB" id="A0A5B9P3P3"/>
<dbReference type="Gene3D" id="1.20.120.430">
    <property type="entry name" value="tRNA modification GTPase MnmE domain 2"/>
    <property type="match status" value="1"/>
</dbReference>
<reference evidence="2 3" key="1">
    <citation type="submission" date="2019-08" db="EMBL/GenBank/DDBJ databases">
        <title>Deep-cultivation of Planctomycetes and their phenomic and genomic characterization uncovers novel biology.</title>
        <authorList>
            <person name="Wiegand S."/>
            <person name="Jogler M."/>
            <person name="Boedeker C."/>
            <person name="Pinto D."/>
            <person name="Vollmers J."/>
            <person name="Rivas-Marin E."/>
            <person name="Kohn T."/>
            <person name="Peeters S.H."/>
            <person name="Heuer A."/>
            <person name="Rast P."/>
            <person name="Oberbeckmann S."/>
            <person name="Bunk B."/>
            <person name="Jeske O."/>
            <person name="Meyerdierks A."/>
            <person name="Storesund J.E."/>
            <person name="Kallscheuer N."/>
            <person name="Luecker S."/>
            <person name="Lage O.M."/>
            <person name="Pohl T."/>
            <person name="Merkel B.J."/>
            <person name="Hornburger P."/>
            <person name="Mueller R.-W."/>
            <person name="Bruemmer F."/>
            <person name="Labrenz M."/>
            <person name="Spormann A.M."/>
            <person name="Op den Camp H."/>
            <person name="Overmann J."/>
            <person name="Amann R."/>
            <person name="Jetten M.S.M."/>
            <person name="Mascher T."/>
            <person name="Medema M.H."/>
            <person name="Devos D.P."/>
            <person name="Kaster A.-K."/>
            <person name="Ovreas L."/>
            <person name="Rohde M."/>
            <person name="Galperin M.Y."/>
            <person name="Jogler C."/>
        </authorList>
    </citation>
    <scope>NUCLEOTIDE SEQUENCE [LARGE SCALE GENOMIC DNA]</scope>
    <source>
        <strain evidence="2 3">FC18</strain>
    </source>
</reference>
<dbReference type="Pfam" id="PF01926">
    <property type="entry name" value="MMR_HSR1"/>
    <property type="match status" value="1"/>
</dbReference>
<dbReference type="InterPro" id="IPR027266">
    <property type="entry name" value="TrmE/GcvT-like"/>
</dbReference>
<evidence type="ECO:0000313" key="3">
    <source>
        <dbReference type="Proteomes" id="UP000322214"/>
    </source>
</evidence>
<sequence length="339" mass="36246">MAVEFHELTHHGRGAISVVGVRGEGSDGVLDSCFAPVSGQSFSALKNRPIVYGIWNSTGEDLVVVRIGNDAFEIQCHGSLAAVDAIATDLAAGGAVQSSDAASWTLARNELQAEVAKAMESCLTQRTARHLLQQFQLWGEVNFNDPEIAREALLFTTFGEKLTSPWRIVLCGRPNVGKSSLINVLCGFERAIVHATAGTTRDLVSQHTAIDGWPVELVDSAGIRDEGNAIEQAGIEKARQLIADADLVIHVVDATDDSSFDPLLSQHRAGLVVVNKVDLCQQPAVPQTDCPRMLVSAVTGLGMDDLQAAISKAIVPVVPGDDQLVPVSTMQRRRLEQLA</sequence>
<dbReference type="KEGG" id="mff:MFFC18_10620"/>
<dbReference type="EMBL" id="CP042912">
    <property type="protein sequence ID" value="QEG21207.1"/>
    <property type="molecule type" value="Genomic_DNA"/>
</dbReference>
<feature type="domain" description="G" evidence="1">
    <location>
        <begin position="167"/>
        <end position="259"/>
    </location>
</feature>
<dbReference type="InterPro" id="IPR031168">
    <property type="entry name" value="G_TrmE"/>
</dbReference>